<protein>
    <submittedName>
        <fullName evidence="1">Uncharacterized protein</fullName>
    </submittedName>
</protein>
<dbReference type="AlphaFoldDB" id="A0AAJ4P752"/>
<gene>
    <name evidence="1" type="ORF">KYI11_06235</name>
</gene>
<evidence type="ECO:0000313" key="1">
    <source>
        <dbReference type="EMBL" id="QYA41252.1"/>
    </source>
</evidence>
<evidence type="ECO:0000313" key="2">
    <source>
        <dbReference type="Proteomes" id="UP000826802"/>
    </source>
</evidence>
<dbReference type="RefSeq" id="WP_096076628.1">
    <property type="nucleotide sequence ID" value="NZ_CP079981.1"/>
</dbReference>
<proteinExistence type="predicted"/>
<organism evidence="1 2">
    <name type="scientific">Macrococcoides bohemicum</name>
    <dbReference type="NCBI Taxonomy" id="1903056"/>
    <lineage>
        <taxon>Bacteria</taxon>
        <taxon>Bacillati</taxon>
        <taxon>Bacillota</taxon>
        <taxon>Bacilli</taxon>
        <taxon>Bacillales</taxon>
        <taxon>Staphylococcaceae</taxon>
        <taxon>Macrococcoides</taxon>
    </lineage>
</organism>
<dbReference type="EMBL" id="CP079981">
    <property type="protein sequence ID" value="QYA41252.1"/>
    <property type="molecule type" value="Genomic_DNA"/>
</dbReference>
<accession>A0AAJ4P752</accession>
<keyword evidence="2" id="KW-1185">Reference proteome</keyword>
<sequence>MLNNIEIQNKLADIFDVSLDQLHGRSPYQEDETETLMFNHLDGFGDLSQEEQKRIVQQLEEQAEFLIAKAKKNK</sequence>
<dbReference type="Proteomes" id="UP000826802">
    <property type="component" value="Chromosome"/>
</dbReference>
<name>A0AAJ4P752_9STAP</name>
<reference evidence="1 2" key="1">
    <citation type="submission" date="2021-07" db="EMBL/GenBank/DDBJ databases">
        <title>Prevalence and characterization of methicillin-resistant Macrococcus spp. in food producing animals and meat in Switzerland in 2019.</title>
        <authorList>
            <person name="Keller J.E."/>
            <person name="Schwendener S."/>
            <person name="Neuenschwander J."/>
            <person name="Overesch G."/>
            <person name="Perreten V."/>
        </authorList>
    </citation>
    <scope>NUCLEOTIDE SEQUENCE [LARGE SCALE GENOMIC DNA]</scope>
    <source>
        <strain evidence="1 2">19Msa0936</strain>
    </source>
</reference>